<name>A0A328U5T1_9BACL</name>
<comment type="caution">
    <text evidence="3">The sequence shown here is derived from an EMBL/GenBank/DDBJ whole genome shotgun (WGS) entry which is preliminary data.</text>
</comment>
<proteinExistence type="predicted"/>
<dbReference type="EMBL" id="QLUW01000002">
    <property type="protein sequence ID" value="RAP76801.1"/>
    <property type="molecule type" value="Genomic_DNA"/>
</dbReference>
<feature type="domain" description="Glycosyl transferase family 1" evidence="1">
    <location>
        <begin position="226"/>
        <end position="382"/>
    </location>
</feature>
<dbReference type="Proteomes" id="UP000249260">
    <property type="component" value="Unassembled WGS sequence"/>
</dbReference>
<organism evidence="3 4">
    <name type="scientific">Paenibacillus montanisoli</name>
    <dbReference type="NCBI Taxonomy" id="2081970"/>
    <lineage>
        <taxon>Bacteria</taxon>
        <taxon>Bacillati</taxon>
        <taxon>Bacillota</taxon>
        <taxon>Bacilli</taxon>
        <taxon>Bacillales</taxon>
        <taxon>Paenibacillaceae</taxon>
        <taxon>Paenibacillus</taxon>
    </lineage>
</organism>
<keyword evidence="3" id="KW-0808">Transferase</keyword>
<evidence type="ECO:0000259" key="2">
    <source>
        <dbReference type="Pfam" id="PF13439"/>
    </source>
</evidence>
<dbReference type="PANTHER" id="PTHR12526">
    <property type="entry name" value="GLYCOSYLTRANSFERASE"/>
    <property type="match status" value="1"/>
</dbReference>
<dbReference type="SUPFAM" id="SSF53756">
    <property type="entry name" value="UDP-Glycosyltransferase/glycogen phosphorylase"/>
    <property type="match status" value="1"/>
</dbReference>
<evidence type="ECO:0000313" key="3">
    <source>
        <dbReference type="EMBL" id="RAP76801.1"/>
    </source>
</evidence>
<accession>A0A328U5T1</accession>
<dbReference type="GO" id="GO:0016757">
    <property type="term" value="F:glycosyltransferase activity"/>
    <property type="evidence" value="ECO:0007669"/>
    <property type="project" value="InterPro"/>
</dbReference>
<dbReference type="Pfam" id="PF00534">
    <property type="entry name" value="Glycos_transf_1"/>
    <property type="match status" value="1"/>
</dbReference>
<feature type="domain" description="Glycosyltransferase subfamily 4-like N-terminal" evidence="2">
    <location>
        <begin position="14"/>
        <end position="210"/>
    </location>
</feature>
<dbReference type="InterPro" id="IPR028098">
    <property type="entry name" value="Glyco_trans_4-like_N"/>
</dbReference>
<dbReference type="RefSeq" id="WP_112883015.1">
    <property type="nucleotide sequence ID" value="NZ_QLUW01000002.1"/>
</dbReference>
<dbReference type="Gene3D" id="3.40.50.2000">
    <property type="entry name" value="Glycogen Phosphorylase B"/>
    <property type="match status" value="2"/>
</dbReference>
<gene>
    <name evidence="3" type="ORF">DL346_15800</name>
</gene>
<dbReference type="OrthoDB" id="9815550at2"/>
<dbReference type="CDD" id="cd03801">
    <property type="entry name" value="GT4_PimA-like"/>
    <property type="match status" value="1"/>
</dbReference>
<dbReference type="AlphaFoldDB" id="A0A328U5T1"/>
<dbReference type="InterPro" id="IPR001296">
    <property type="entry name" value="Glyco_trans_1"/>
</dbReference>
<protein>
    <submittedName>
        <fullName evidence="3">Glycosyltransferase family 1 protein</fullName>
    </submittedName>
</protein>
<dbReference type="Pfam" id="PF13439">
    <property type="entry name" value="Glyco_transf_4"/>
    <property type="match status" value="1"/>
</dbReference>
<sequence length="415" mass="46612">MKILLATFWGLPHIGGVDLYIRQLKLGLEQRGHKVDILCRYPDGSGYSILNHNRHLPRSSVYSLVDSNVKAYFKESLSGLDPLVQDAEVEQYCYEVGAAYLGVDSYDLIHAQDVISARALARIRRPQTALVTTIHGYLAGEWFLSLKRQGVLNDSERRERLWHYAVKREQLGLDSADAATLPTQWMKDKMAGEFAVPVDKLNVVPNGIDIHGFANQLLGGTDLRPASGKKVIICPARFDPLKGHKYLIRALAKLRRMRDDWVCWLVGSGGPEFNLRELVKLHGIEPDVMFLGTRSDVPALLRQSDIFVLPSLQENHPYAVMEAQVAGTAVIVSDAGGMPEMVTHGETGLVFPVENDEQLYQHLLLLLSDEQLRNHISSQARHAGYERWSLDVMMARIDAVYEKALVRKRERIGSI</sequence>
<reference evidence="3 4" key="1">
    <citation type="submission" date="2018-06" db="EMBL/GenBank/DDBJ databases">
        <title>Paenibacillus montanisoli sp. nov., isolated from mountain area soil.</title>
        <authorList>
            <person name="Wu M."/>
        </authorList>
    </citation>
    <scope>NUCLEOTIDE SEQUENCE [LARGE SCALE GENOMIC DNA]</scope>
    <source>
        <strain evidence="3 4">RA17</strain>
    </source>
</reference>
<keyword evidence="4" id="KW-1185">Reference proteome</keyword>
<evidence type="ECO:0000313" key="4">
    <source>
        <dbReference type="Proteomes" id="UP000249260"/>
    </source>
</evidence>
<evidence type="ECO:0000259" key="1">
    <source>
        <dbReference type="Pfam" id="PF00534"/>
    </source>
</evidence>